<organism evidence="1">
    <name type="scientific">Arundo donax</name>
    <name type="common">Giant reed</name>
    <name type="synonym">Donax arundinaceus</name>
    <dbReference type="NCBI Taxonomy" id="35708"/>
    <lineage>
        <taxon>Eukaryota</taxon>
        <taxon>Viridiplantae</taxon>
        <taxon>Streptophyta</taxon>
        <taxon>Embryophyta</taxon>
        <taxon>Tracheophyta</taxon>
        <taxon>Spermatophyta</taxon>
        <taxon>Magnoliopsida</taxon>
        <taxon>Liliopsida</taxon>
        <taxon>Poales</taxon>
        <taxon>Poaceae</taxon>
        <taxon>PACMAD clade</taxon>
        <taxon>Arundinoideae</taxon>
        <taxon>Arundineae</taxon>
        <taxon>Arundo</taxon>
    </lineage>
</organism>
<protein>
    <submittedName>
        <fullName evidence="1">Uncharacterized protein</fullName>
    </submittedName>
</protein>
<reference evidence="1" key="1">
    <citation type="submission" date="2014-09" db="EMBL/GenBank/DDBJ databases">
        <authorList>
            <person name="Magalhaes I.L.F."/>
            <person name="Oliveira U."/>
            <person name="Santos F.R."/>
            <person name="Vidigal T.H.D.A."/>
            <person name="Brescovit A.D."/>
            <person name="Santos A.J."/>
        </authorList>
    </citation>
    <scope>NUCLEOTIDE SEQUENCE</scope>
    <source>
        <tissue evidence="1">Shoot tissue taken approximately 20 cm above the soil surface</tissue>
    </source>
</reference>
<dbReference type="AlphaFoldDB" id="A0A0A9AA26"/>
<name>A0A0A9AA26_ARUDO</name>
<reference evidence="1" key="2">
    <citation type="journal article" date="2015" name="Data Brief">
        <title>Shoot transcriptome of the giant reed, Arundo donax.</title>
        <authorList>
            <person name="Barrero R.A."/>
            <person name="Guerrero F.D."/>
            <person name="Moolhuijzen P."/>
            <person name="Goolsby J.A."/>
            <person name="Tidwell J."/>
            <person name="Bellgard S.E."/>
            <person name="Bellgard M.I."/>
        </authorList>
    </citation>
    <scope>NUCLEOTIDE SEQUENCE</scope>
    <source>
        <tissue evidence="1">Shoot tissue taken approximately 20 cm above the soil surface</tissue>
    </source>
</reference>
<sequence>MRRTIAETKCATTHHMHVSIASELPTIAFTEPTAAM</sequence>
<evidence type="ECO:0000313" key="1">
    <source>
        <dbReference type="EMBL" id="JAD45850.1"/>
    </source>
</evidence>
<dbReference type="EMBL" id="GBRH01252045">
    <property type="protein sequence ID" value="JAD45850.1"/>
    <property type="molecule type" value="Transcribed_RNA"/>
</dbReference>
<accession>A0A0A9AA26</accession>
<proteinExistence type="predicted"/>